<dbReference type="EMBL" id="MH393889">
    <property type="protein sequence ID" value="AXY86168.1"/>
    <property type="molecule type" value="Genomic_DNA"/>
</dbReference>
<protein>
    <submittedName>
        <fullName evidence="1">Uncharacterized protein</fullName>
    </submittedName>
</protein>
<organism evidence="1 2">
    <name type="scientific">Clostridium phage susfortuna</name>
    <dbReference type="NCBI Taxonomy" id="2316154"/>
    <lineage>
        <taxon>Viruses</taxon>
        <taxon>Duplodnaviria</taxon>
        <taxon>Heunggongvirae</taxon>
        <taxon>Uroviricota</taxon>
        <taxon>Caudoviricetes</taxon>
        <taxon>Guelinviridae</taxon>
        <taxon>Susfortunavirus</taxon>
        <taxon>Susfortunavirus susfortuna</taxon>
    </lineage>
</organism>
<keyword evidence="2" id="KW-1185">Reference proteome</keyword>
<evidence type="ECO:0000313" key="1">
    <source>
        <dbReference type="EMBL" id="AXY86168.1"/>
    </source>
</evidence>
<sequence>MTKLIIFNNKFGDIVRIGLYENGKWLKWIKKKDLDSFIDLVDEMENQII</sequence>
<dbReference type="Proteomes" id="UP000262963">
    <property type="component" value="Segment"/>
</dbReference>
<evidence type="ECO:0000313" key="2">
    <source>
        <dbReference type="Proteomes" id="UP000262963"/>
    </source>
</evidence>
<reference evidence="2" key="1">
    <citation type="submission" date="2018-05" db="EMBL/GenBank/DDBJ databases">
        <title>Novel Clostridium perfringens phage susfortuna.</title>
        <authorList>
            <person name="Kot W."/>
            <person name="Ploeger M."/>
            <person name="Pedersen J."/>
            <person name="Hansen L.H."/>
        </authorList>
    </citation>
    <scope>NUCLEOTIDE SEQUENCE [LARGE SCALE GENOMIC DNA]</scope>
</reference>
<name>A0A385ISP3_9CAUD</name>
<gene>
    <name evidence="1" type="ORF">susfortuna_gp28</name>
</gene>
<proteinExistence type="predicted"/>
<accession>A0A385ISP3</accession>